<evidence type="ECO:0000256" key="1">
    <source>
        <dbReference type="SAM" id="MobiDB-lite"/>
    </source>
</evidence>
<dbReference type="EMBL" id="JRRC01048490">
    <property type="protein sequence ID" value="KHF98677.1"/>
    <property type="molecule type" value="Genomic_DNA"/>
</dbReference>
<evidence type="ECO:0000313" key="3">
    <source>
        <dbReference type="Proteomes" id="UP000032142"/>
    </source>
</evidence>
<feature type="region of interest" description="Disordered" evidence="1">
    <location>
        <begin position="1"/>
        <end position="41"/>
    </location>
</feature>
<dbReference type="Proteomes" id="UP000032142">
    <property type="component" value="Unassembled WGS sequence"/>
</dbReference>
<keyword evidence="2" id="KW-0808">Transferase</keyword>
<name>A0A0B0M995_GOSAR</name>
<reference evidence="3" key="1">
    <citation type="submission" date="2014-09" db="EMBL/GenBank/DDBJ databases">
        <authorList>
            <person name="Mudge J."/>
            <person name="Ramaraj T."/>
            <person name="Lindquist I.E."/>
            <person name="Bharti A.K."/>
            <person name="Sundararajan A."/>
            <person name="Cameron C.T."/>
            <person name="Woodward J.E."/>
            <person name="May G.D."/>
            <person name="Brubaker C."/>
            <person name="Broadhvest J."/>
            <person name="Wilkins T.A."/>
        </authorList>
    </citation>
    <scope>NUCLEOTIDE SEQUENCE</scope>
    <source>
        <strain evidence="3">cv. AKA8401</strain>
    </source>
</reference>
<organism evidence="2 3">
    <name type="scientific">Gossypium arboreum</name>
    <name type="common">Tree cotton</name>
    <name type="synonym">Gossypium nanking</name>
    <dbReference type="NCBI Taxonomy" id="29729"/>
    <lineage>
        <taxon>Eukaryota</taxon>
        <taxon>Viridiplantae</taxon>
        <taxon>Streptophyta</taxon>
        <taxon>Embryophyta</taxon>
        <taxon>Tracheophyta</taxon>
        <taxon>Spermatophyta</taxon>
        <taxon>Magnoliopsida</taxon>
        <taxon>eudicotyledons</taxon>
        <taxon>Gunneridae</taxon>
        <taxon>Pentapetalae</taxon>
        <taxon>rosids</taxon>
        <taxon>malvids</taxon>
        <taxon>Malvales</taxon>
        <taxon>Malvaceae</taxon>
        <taxon>Malvoideae</taxon>
        <taxon>Gossypium</taxon>
    </lineage>
</organism>
<dbReference type="AlphaFoldDB" id="A0A0B0M995"/>
<comment type="caution">
    <text evidence="2">The sequence shown here is derived from an EMBL/GenBank/DDBJ whole genome shotgun (WGS) entry which is preliminary data.</text>
</comment>
<protein>
    <submittedName>
        <fullName evidence="2">MAP kinase kinase PBS2</fullName>
    </submittedName>
</protein>
<keyword evidence="3" id="KW-1185">Reference proteome</keyword>
<evidence type="ECO:0000313" key="2">
    <source>
        <dbReference type="EMBL" id="KHF98677.1"/>
    </source>
</evidence>
<keyword evidence="2" id="KW-0418">Kinase</keyword>
<proteinExistence type="predicted"/>
<accession>A0A0B0M995</accession>
<sequence>MRGERERSRLQSPSSRAPAVGLTRPRVVADSSPTVVGGPKSQFSTRFRRCLREIWW</sequence>
<dbReference type="GO" id="GO:0016301">
    <property type="term" value="F:kinase activity"/>
    <property type="evidence" value="ECO:0007669"/>
    <property type="project" value="UniProtKB-KW"/>
</dbReference>
<gene>
    <name evidence="2" type="ORF">F383_37891</name>
</gene>